<dbReference type="SMART" id="SM00409">
    <property type="entry name" value="IG"/>
    <property type="match status" value="2"/>
</dbReference>
<protein>
    <recommendedName>
        <fullName evidence="3">Immunoglobulin domain-containing protein</fullName>
    </recommendedName>
</protein>
<dbReference type="InterPro" id="IPR036179">
    <property type="entry name" value="Ig-like_dom_sf"/>
</dbReference>
<evidence type="ECO:0000256" key="1">
    <source>
        <dbReference type="SAM" id="Phobius"/>
    </source>
</evidence>
<dbReference type="KEGG" id="api:100574655"/>
<sequence>MDHHRRLDAAVAAQVALQVLLLLSSPATVVRVLCGRPVWLTDGDTLYLRWQSGLGLLDHCSVVLPNGTETTLPDATTTVSPANITYVGDGYQSGQCGLRAVSVTPGVGNWTLTASSADGRHGRDTSHVTCIAKQWPKSNTIRVPVGTAVNVTCGPPKAFYCRMSGPSGEVSRHKGQCWVHVKSVGSHHLDVWTCWSVTAESAAEVQYTVRLHAYREGAVTEVGCDETPTEVRVFCNVRNGTATPDGGDGNAVGRDGHFRSKYCRITLPRDAKILSLAYGRGTTRYSYHGATYNDCGVSFAKPLRRSEIGRWKCMNAMSDDRVYGGFVVVVPPNNTKGIPPLTVTTGRSVMVPKGNTFHVECSVHSEIDYCWLRHPNGTAIPVTVPDSTAAGDPKRVGTRYRYTGEGLSFGQCHVAIDDASTLDTGPWLCALGLRDDRREMYGTVDVTVSESVIAARQEELYATEGTQVTLGCDTVEKQPIAYCRFLTPRLLGFAVDEKSDAQPPPRYTYSGQGLTAGHCGLSVDRVDDSDYGNWTCAVKILDSSGSEEVSTTVLLRKPEGFTMIQIIGIVLCGTMISIMSLFFANHLITNPSAKTTKKIEKLEMQLEAGEQGASRRVGARRAQNSTRVIRTQPGRSKHGSIPRRI</sequence>
<dbReference type="Proteomes" id="UP000007819">
    <property type="component" value="Chromosome A3"/>
</dbReference>
<evidence type="ECO:0000256" key="2">
    <source>
        <dbReference type="SAM" id="SignalP"/>
    </source>
</evidence>
<feature type="domain" description="Immunoglobulin" evidence="3">
    <location>
        <begin position="346"/>
        <end position="449"/>
    </location>
</feature>
<evidence type="ECO:0000313" key="4">
    <source>
        <dbReference type="EnsemblMetazoa" id="XP_003247204.1"/>
    </source>
</evidence>
<dbReference type="Gene3D" id="2.60.40.10">
    <property type="entry name" value="Immunoglobulins"/>
    <property type="match status" value="1"/>
</dbReference>
<feature type="domain" description="Immunoglobulin" evidence="3">
    <location>
        <begin position="457"/>
        <end position="556"/>
    </location>
</feature>
<feature type="transmembrane region" description="Helical" evidence="1">
    <location>
        <begin position="563"/>
        <end position="588"/>
    </location>
</feature>
<keyword evidence="2" id="KW-0732">Signal</keyword>
<dbReference type="OrthoDB" id="6380398at2759"/>
<reference evidence="5" key="1">
    <citation type="submission" date="2010-06" db="EMBL/GenBank/DDBJ databases">
        <authorList>
            <person name="Jiang H."/>
            <person name="Abraham K."/>
            <person name="Ali S."/>
            <person name="Alsbrooks S.L."/>
            <person name="Anim B.N."/>
            <person name="Anosike U.S."/>
            <person name="Attaway T."/>
            <person name="Bandaranaike D.P."/>
            <person name="Battles P.K."/>
            <person name="Bell S.N."/>
            <person name="Bell A.V."/>
            <person name="Beltran B."/>
            <person name="Bickham C."/>
            <person name="Bustamante Y."/>
            <person name="Caleb T."/>
            <person name="Canada A."/>
            <person name="Cardenas V."/>
            <person name="Carter K."/>
            <person name="Chacko J."/>
            <person name="Chandrabose M.N."/>
            <person name="Chavez D."/>
            <person name="Chavez A."/>
            <person name="Chen L."/>
            <person name="Chu H.-S."/>
            <person name="Claassen K.J."/>
            <person name="Cockrell R."/>
            <person name="Collins M."/>
            <person name="Cooper J.A."/>
            <person name="Cree A."/>
            <person name="Curry S.M."/>
            <person name="Da Y."/>
            <person name="Dao M.D."/>
            <person name="Das B."/>
            <person name="Davila M.-L."/>
            <person name="Davy-Carroll L."/>
            <person name="Denson S."/>
            <person name="Dinh H."/>
            <person name="Ebong V.E."/>
            <person name="Edwards J.R."/>
            <person name="Egan A."/>
            <person name="El-Daye J."/>
            <person name="Escobedo L."/>
            <person name="Fernandez S."/>
            <person name="Fernando P.R."/>
            <person name="Flagg N."/>
            <person name="Forbes L.D."/>
            <person name="Fowler R.G."/>
            <person name="Fu Q."/>
            <person name="Gabisi R.A."/>
            <person name="Ganer J."/>
            <person name="Garbino Pronczuk A."/>
            <person name="Garcia R.M."/>
            <person name="Garner T."/>
            <person name="Garrett T.E."/>
            <person name="Gonzalez D.A."/>
            <person name="Hamid H."/>
            <person name="Hawkins E.S."/>
            <person name="Hirani K."/>
            <person name="Hogues M.E."/>
            <person name="Hollins B."/>
            <person name="Hsiao C.-H."/>
            <person name="Jabil R."/>
            <person name="James M.L."/>
            <person name="Jhangiani S.N."/>
            <person name="Johnson B."/>
            <person name="Johnson Q."/>
            <person name="Joshi V."/>
            <person name="Kalu J.B."/>
            <person name="Kam C."/>
            <person name="Kashfia A."/>
            <person name="Keebler J."/>
            <person name="Kisamo H."/>
            <person name="Kovar C.L."/>
            <person name="Lago L.A."/>
            <person name="Lai C.-Y."/>
            <person name="Laidlaw J."/>
            <person name="Lara F."/>
            <person name="Le T.-K."/>
            <person name="Lee S.L."/>
            <person name="Legall F.H."/>
            <person name="Lemon S.J."/>
            <person name="Lewis L.R."/>
            <person name="Li B."/>
            <person name="Liu Y."/>
            <person name="Liu Y.-S."/>
            <person name="Lopez J."/>
            <person name="Lozado R.J."/>
            <person name="Lu J."/>
            <person name="Madu R.C."/>
            <person name="Maheshwari M."/>
            <person name="Maheshwari R."/>
            <person name="Malloy K."/>
            <person name="Martinez E."/>
            <person name="Mathew T."/>
            <person name="Mercado I.C."/>
            <person name="Mercado C."/>
            <person name="Meyer B."/>
            <person name="Montgomery K."/>
            <person name="Morgan M.B."/>
            <person name="Munidasa M."/>
            <person name="Nazareth L.V."/>
            <person name="Nelson J."/>
            <person name="Ng B.M."/>
            <person name="Nguyen N.B."/>
            <person name="Nguyen P.Q."/>
            <person name="Nguyen T."/>
            <person name="Obregon M."/>
            <person name="Okwuonu G.O."/>
            <person name="Onwere C.G."/>
            <person name="Orozco G."/>
            <person name="Parra A."/>
            <person name="Patel S."/>
            <person name="Patil S."/>
            <person name="Perez A."/>
            <person name="Perez Y."/>
            <person name="Pham C."/>
            <person name="Primus E.L."/>
            <person name="Pu L.-L."/>
            <person name="Puazo M."/>
            <person name="Qin X."/>
            <person name="Quiroz J.B."/>
            <person name="Reese J."/>
            <person name="Richards S."/>
            <person name="Rives C.M."/>
            <person name="Robberts R."/>
            <person name="Ruiz S.J."/>
            <person name="Ruiz M.J."/>
            <person name="Santibanez J."/>
            <person name="Schneider B.W."/>
            <person name="Sisson I."/>
            <person name="Smith M."/>
            <person name="Sodergren E."/>
            <person name="Song X.-Z."/>
            <person name="Song B.B."/>
            <person name="Summersgill H."/>
            <person name="Thelus R."/>
            <person name="Thornton R.D."/>
            <person name="Trejos Z.Y."/>
            <person name="Usmani K."/>
            <person name="Vattathil S."/>
            <person name="Villasana D."/>
            <person name="Walker D.L."/>
            <person name="Wang S."/>
            <person name="Wang K."/>
            <person name="White C.S."/>
            <person name="Williams A.C."/>
            <person name="Williamson J."/>
            <person name="Wilson K."/>
            <person name="Woghiren I.O."/>
            <person name="Woodworth J.R."/>
            <person name="Worley K.C."/>
            <person name="Wright R.A."/>
            <person name="Wu W."/>
            <person name="Young L."/>
            <person name="Zhang L."/>
            <person name="Zhang J."/>
            <person name="Zhu Y."/>
            <person name="Muzny D.M."/>
            <person name="Weinstock G."/>
            <person name="Gibbs R.A."/>
        </authorList>
    </citation>
    <scope>NUCLEOTIDE SEQUENCE [LARGE SCALE GENOMIC DNA]</scope>
    <source>
        <strain evidence="5">LSR1</strain>
    </source>
</reference>
<name>A0A8R2AAT2_ACYPI</name>
<dbReference type="GeneID" id="100574655"/>
<keyword evidence="1" id="KW-0472">Membrane</keyword>
<organism evidence="4 5">
    <name type="scientific">Acyrthosiphon pisum</name>
    <name type="common">Pea aphid</name>
    <dbReference type="NCBI Taxonomy" id="7029"/>
    <lineage>
        <taxon>Eukaryota</taxon>
        <taxon>Metazoa</taxon>
        <taxon>Ecdysozoa</taxon>
        <taxon>Arthropoda</taxon>
        <taxon>Hexapoda</taxon>
        <taxon>Insecta</taxon>
        <taxon>Pterygota</taxon>
        <taxon>Neoptera</taxon>
        <taxon>Paraneoptera</taxon>
        <taxon>Hemiptera</taxon>
        <taxon>Sternorrhyncha</taxon>
        <taxon>Aphidomorpha</taxon>
        <taxon>Aphidoidea</taxon>
        <taxon>Aphididae</taxon>
        <taxon>Macrosiphini</taxon>
        <taxon>Acyrthosiphon</taxon>
    </lineage>
</organism>
<proteinExistence type="predicted"/>
<dbReference type="RefSeq" id="XP_003247204.1">
    <property type="nucleotide sequence ID" value="XM_003247156.3"/>
</dbReference>
<dbReference type="SUPFAM" id="SSF48726">
    <property type="entry name" value="Immunoglobulin"/>
    <property type="match status" value="2"/>
</dbReference>
<dbReference type="AlphaFoldDB" id="A0A8R2AAT2"/>
<keyword evidence="5" id="KW-1185">Reference proteome</keyword>
<reference evidence="4" key="2">
    <citation type="submission" date="2022-06" db="UniProtKB">
        <authorList>
            <consortium name="EnsemblMetazoa"/>
        </authorList>
    </citation>
    <scope>IDENTIFICATION</scope>
</reference>
<dbReference type="EnsemblMetazoa" id="XM_003247156.4">
    <property type="protein sequence ID" value="XP_003247204.1"/>
    <property type="gene ID" value="LOC100574655"/>
</dbReference>
<feature type="chain" id="PRO_5035852108" description="Immunoglobulin domain-containing protein" evidence="2">
    <location>
        <begin position="32"/>
        <end position="645"/>
    </location>
</feature>
<keyword evidence="1" id="KW-0812">Transmembrane</keyword>
<accession>A0A8R2AAT2</accession>
<dbReference type="InterPro" id="IPR013783">
    <property type="entry name" value="Ig-like_fold"/>
</dbReference>
<evidence type="ECO:0000313" key="5">
    <source>
        <dbReference type="Proteomes" id="UP000007819"/>
    </source>
</evidence>
<keyword evidence="1" id="KW-1133">Transmembrane helix</keyword>
<dbReference type="InterPro" id="IPR003599">
    <property type="entry name" value="Ig_sub"/>
</dbReference>
<evidence type="ECO:0000259" key="3">
    <source>
        <dbReference type="SMART" id="SM00409"/>
    </source>
</evidence>
<feature type="signal peptide" evidence="2">
    <location>
        <begin position="1"/>
        <end position="31"/>
    </location>
</feature>